<gene>
    <name evidence="2" type="ORF">OHC33_006637</name>
</gene>
<keyword evidence="3" id="KW-1185">Reference proteome</keyword>
<protein>
    <submittedName>
        <fullName evidence="2">Uncharacterized protein</fullName>
    </submittedName>
</protein>
<reference evidence="2 3" key="1">
    <citation type="submission" date="2022-12" db="EMBL/GenBank/DDBJ databases">
        <title>Genomic features and morphological characterization of a novel Knufia sp. strain isolated from spacecraft assembly facility.</title>
        <authorList>
            <person name="Teixeira M."/>
            <person name="Chander A.M."/>
            <person name="Stajich J.E."/>
            <person name="Venkateswaran K."/>
        </authorList>
    </citation>
    <scope>NUCLEOTIDE SEQUENCE [LARGE SCALE GENOMIC DNA]</scope>
    <source>
        <strain evidence="2 3">FJI-L2-BK-P2</strain>
    </source>
</reference>
<evidence type="ECO:0000313" key="2">
    <source>
        <dbReference type="EMBL" id="KAK5952164.1"/>
    </source>
</evidence>
<dbReference type="EMBL" id="JAKLMC020000016">
    <property type="protein sequence ID" value="KAK5952164.1"/>
    <property type="molecule type" value="Genomic_DNA"/>
</dbReference>
<proteinExistence type="predicted"/>
<comment type="caution">
    <text evidence="2">The sequence shown here is derived from an EMBL/GenBank/DDBJ whole genome shotgun (WGS) entry which is preliminary data.</text>
</comment>
<dbReference type="AlphaFoldDB" id="A0AAN8ECB9"/>
<name>A0AAN8ECB9_9EURO</name>
<sequence>MSRKRSRTQASGGCRKRARVSKASHPPEQCLPHEVLRTIASFSLATVDRCRPEVTTVLHEVFSNPLLKVGRAWRAAALDAIAQGFLWIEVRAQSVKYLPLLRYLGRYCPLMTDSLEHMVPSRKPTLTFEIGEETDASSRTRQFAKSEHRVIFPFNYQSLMYLMVELRRRTTARCIDFLSVTCSPIPSCLKRCMQDQVLSMVKFALRIHWRIACSGLDDIDTEHIVAISWSKDILSTWENVKFAIREINRLRDLKLVEQAALFSLHSGSVLKSQANFVLCHPKTWAPREMSREDREEDSKLKLRFATIRMLHSIEQYTYSAYKLLSKDNGAWEKINGFKVTERYMRWNSEPLCTWFGLGPMRLAEYHFTASNWHADRARLNGRSPESAEKLKLMTNNMMSMLKHRRHAASLWPSKYGSKWAQVARACQSLNWTETSMFGPDRISFEDIDGNDVECVGDPDMVTHWVYGWTMGALPYLPRAKKYMLYAMGCRAYQPLRYREA</sequence>
<evidence type="ECO:0000256" key="1">
    <source>
        <dbReference type="SAM" id="MobiDB-lite"/>
    </source>
</evidence>
<accession>A0AAN8ECB9</accession>
<feature type="region of interest" description="Disordered" evidence="1">
    <location>
        <begin position="1"/>
        <end position="26"/>
    </location>
</feature>
<dbReference type="Proteomes" id="UP001316803">
    <property type="component" value="Unassembled WGS sequence"/>
</dbReference>
<organism evidence="2 3">
    <name type="scientific">Knufia fluminis</name>
    <dbReference type="NCBI Taxonomy" id="191047"/>
    <lineage>
        <taxon>Eukaryota</taxon>
        <taxon>Fungi</taxon>
        <taxon>Dikarya</taxon>
        <taxon>Ascomycota</taxon>
        <taxon>Pezizomycotina</taxon>
        <taxon>Eurotiomycetes</taxon>
        <taxon>Chaetothyriomycetidae</taxon>
        <taxon>Chaetothyriales</taxon>
        <taxon>Trichomeriaceae</taxon>
        <taxon>Knufia</taxon>
    </lineage>
</organism>
<evidence type="ECO:0000313" key="3">
    <source>
        <dbReference type="Proteomes" id="UP001316803"/>
    </source>
</evidence>